<evidence type="ECO:0000256" key="4">
    <source>
        <dbReference type="ARBA" id="ARBA00022960"/>
    </source>
</evidence>
<dbReference type="PANTHER" id="PTHR30314:SF10">
    <property type="entry name" value="TUBULIN-LIKE PROTEIN CETZ"/>
    <property type="match status" value="1"/>
</dbReference>
<keyword evidence="2 6" id="KW-0963">Cytoplasm</keyword>
<evidence type="ECO:0000259" key="7">
    <source>
        <dbReference type="SMART" id="SM00864"/>
    </source>
</evidence>
<dbReference type="InterPro" id="IPR036525">
    <property type="entry name" value="Tubulin/FtsZ_GTPase_sf"/>
</dbReference>
<accession>M0ERB2</accession>
<evidence type="ECO:0000313" key="8">
    <source>
        <dbReference type="EMBL" id="ELZ49618.1"/>
    </source>
</evidence>
<evidence type="ECO:0000256" key="3">
    <source>
        <dbReference type="ARBA" id="ARBA00022741"/>
    </source>
</evidence>
<dbReference type="Pfam" id="PF21011">
    <property type="entry name" value="CetZ_C"/>
    <property type="match status" value="1"/>
</dbReference>
<comment type="similarity">
    <text evidence="1 6">Belongs to the CetZ family.</text>
</comment>
<keyword evidence="5 6" id="KW-0342">GTP-binding</keyword>
<dbReference type="Gene3D" id="3.40.50.1440">
    <property type="entry name" value="Tubulin/FtsZ, GTPase domain"/>
    <property type="match status" value="1"/>
</dbReference>
<comment type="caution">
    <text evidence="8">The sequence shown here is derived from an EMBL/GenBank/DDBJ whole genome shotgun (WGS) entry which is preliminary data.</text>
</comment>
<dbReference type="GO" id="GO:0005525">
    <property type="term" value="F:GTP binding"/>
    <property type="evidence" value="ECO:0007669"/>
    <property type="project" value="UniProtKB-UniRule"/>
</dbReference>
<keyword evidence="4 6" id="KW-0133">Cell shape</keyword>
<dbReference type="CDD" id="cd02202">
    <property type="entry name" value="CetZ_tubulin-like"/>
    <property type="match status" value="1"/>
</dbReference>
<dbReference type="SUPFAM" id="SSF52490">
    <property type="entry name" value="Tubulin nucleotide-binding domain-like"/>
    <property type="match status" value="1"/>
</dbReference>
<gene>
    <name evidence="6" type="primary">cetZ</name>
    <name evidence="8" type="ORF">C464_04051</name>
</gene>
<proteinExistence type="inferred from homology"/>
<keyword evidence="9" id="KW-1185">Reference proteome</keyword>
<feature type="domain" description="Tubulin/FtsZ GTPase" evidence="7">
    <location>
        <begin position="2"/>
        <end position="195"/>
    </location>
</feature>
<dbReference type="RefSeq" id="WP_006112255.1">
    <property type="nucleotide sequence ID" value="NZ_AOJL01000020.1"/>
</dbReference>
<reference evidence="8 9" key="1">
    <citation type="journal article" date="2014" name="PLoS Genet.">
        <title>Phylogenetically driven sequencing of extremely halophilic archaea reveals strategies for static and dynamic osmo-response.</title>
        <authorList>
            <person name="Becker E.A."/>
            <person name="Seitzer P.M."/>
            <person name="Tritt A."/>
            <person name="Larsen D."/>
            <person name="Krusor M."/>
            <person name="Yao A.I."/>
            <person name="Wu D."/>
            <person name="Madern D."/>
            <person name="Eisen J.A."/>
            <person name="Darling A.E."/>
            <person name="Facciotti M.T."/>
        </authorList>
    </citation>
    <scope>NUCLEOTIDE SEQUENCE [LARGE SCALE GENOMIC DNA]</scope>
    <source>
        <strain evidence="8 9">DSM 10284</strain>
    </source>
</reference>
<feature type="binding site" evidence="6">
    <location>
        <begin position="10"/>
        <end position="14"/>
    </location>
    <ligand>
        <name>GTP</name>
        <dbReference type="ChEBI" id="CHEBI:37565"/>
    </ligand>
</feature>
<evidence type="ECO:0000256" key="5">
    <source>
        <dbReference type="ARBA" id="ARBA00023134"/>
    </source>
</evidence>
<feature type="binding site" evidence="6">
    <location>
        <position position="169"/>
    </location>
    <ligand>
        <name>GTP</name>
        <dbReference type="ChEBI" id="CHEBI:37565"/>
    </ligand>
</feature>
<evidence type="ECO:0000256" key="2">
    <source>
        <dbReference type="ARBA" id="ARBA00022490"/>
    </source>
</evidence>
<comment type="function">
    <text evidence="6">Involved in cell shape control.</text>
</comment>
<dbReference type="FunFam" id="3.40.50.1440:FF:000051">
    <property type="entry name" value="Tubulin-like protein CetZ"/>
    <property type="match status" value="1"/>
</dbReference>
<dbReference type="SMART" id="SM00864">
    <property type="entry name" value="Tubulin"/>
    <property type="match status" value="1"/>
</dbReference>
<protein>
    <recommendedName>
        <fullName evidence="6">Tubulin-like protein CetZ</fullName>
    </recommendedName>
</protein>
<dbReference type="InterPro" id="IPR003008">
    <property type="entry name" value="Tubulin_FtsZ_GTPase"/>
</dbReference>
<dbReference type="AlphaFoldDB" id="M0ERB2"/>
<dbReference type="PANTHER" id="PTHR30314">
    <property type="entry name" value="CELL DIVISION PROTEIN FTSZ-RELATED"/>
    <property type="match status" value="1"/>
</dbReference>
<keyword evidence="3 6" id="KW-0547">Nucleotide-binding</keyword>
<evidence type="ECO:0000256" key="6">
    <source>
        <dbReference type="HAMAP-Rule" id="MF_01946"/>
    </source>
</evidence>
<dbReference type="STRING" id="1227466.C464_04051"/>
<dbReference type="InterPro" id="IPR045061">
    <property type="entry name" value="FtsZ/CetZ"/>
</dbReference>
<dbReference type="GO" id="GO:0005737">
    <property type="term" value="C:cytoplasm"/>
    <property type="evidence" value="ECO:0007669"/>
    <property type="project" value="UniProtKB-SubCell"/>
</dbReference>
<sequence length="390" mass="41067">MKLALIGVGQAGGKVVDEFLAYDAETGADIVRGAIAVNTAKADLDGIDRLPTDRRILIGQSRVKGHGVGADNELGAAVAEEDIDEIQGALDSIPVHEIDAFLVVAGLGGGTGSGGAPVIAKNLKRIYTEPVYGLGILPGSDEGGIYTLNAARSLKTFVDEVDNLLLFDNDAWRSSGESVGEGFDAINRELVRRFGVLFSAGEITEGSDVAESVVDSSEIINTLKGGGISSLGYADVEVDEAKRSGLLSRLRDDSTAGIDSTEATNRVTSLVRKATLGRLTLPCEASGTERALLVVAGPPAYLNRKGIEHGRKWLEEQTGSMEVRGGDYPRRGGGTVAALVLLGGVTNVPRVKELQQVAIEAQRNQGEITDESEDRFAELMDSDGELESLF</sequence>
<dbReference type="GO" id="GO:0005874">
    <property type="term" value="C:microtubule"/>
    <property type="evidence" value="ECO:0007669"/>
    <property type="project" value="InterPro"/>
</dbReference>
<name>M0ERB2_9EURY</name>
<dbReference type="HAMAP" id="MF_01946">
    <property type="entry name" value="CetZ"/>
    <property type="match status" value="1"/>
</dbReference>
<dbReference type="EMBL" id="AOJL01000020">
    <property type="protein sequence ID" value="ELZ49618.1"/>
    <property type="molecule type" value="Genomic_DNA"/>
</dbReference>
<dbReference type="GO" id="GO:0032153">
    <property type="term" value="C:cell division site"/>
    <property type="evidence" value="ECO:0007669"/>
    <property type="project" value="TreeGrafter"/>
</dbReference>
<dbReference type="InterPro" id="IPR037103">
    <property type="entry name" value="Tubulin/FtsZ-like_C"/>
</dbReference>
<dbReference type="Gene3D" id="3.30.1330.20">
    <property type="entry name" value="Tubulin/FtsZ, C-terminal domain"/>
    <property type="match status" value="1"/>
</dbReference>
<comment type="subcellular location">
    <subcellularLocation>
        <location evidence="6">Cytoplasm</location>
    </subcellularLocation>
</comment>
<dbReference type="GO" id="GO:0051301">
    <property type="term" value="P:cell division"/>
    <property type="evidence" value="ECO:0007669"/>
    <property type="project" value="TreeGrafter"/>
</dbReference>
<dbReference type="GO" id="GO:0008360">
    <property type="term" value="P:regulation of cell shape"/>
    <property type="evidence" value="ECO:0007669"/>
    <property type="project" value="UniProtKB-UniRule"/>
</dbReference>
<dbReference type="PROSITE" id="PS00227">
    <property type="entry name" value="TUBULIN"/>
    <property type="match status" value="1"/>
</dbReference>
<evidence type="ECO:0000313" key="9">
    <source>
        <dbReference type="Proteomes" id="UP000011509"/>
    </source>
</evidence>
<dbReference type="InterPro" id="IPR048737">
    <property type="entry name" value="CetZ_C"/>
</dbReference>
<dbReference type="InterPro" id="IPR032907">
    <property type="entry name" value="CetZ"/>
</dbReference>
<evidence type="ECO:0000256" key="1">
    <source>
        <dbReference type="ARBA" id="ARBA00006877"/>
    </source>
</evidence>
<dbReference type="OrthoDB" id="329751at2157"/>
<dbReference type="GO" id="GO:0007017">
    <property type="term" value="P:microtubule-based process"/>
    <property type="evidence" value="ECO:0007669"/>
    <property type="project" value="InterPro"/>
</dbReference>
<dbReference type="PATRIC" id="fig|1227466.3.peg.821"/>
<dbReference type="Proteomes" id="UP000011509">
    <property type="component" value="Unassembled WGS sequence"/>
</dbReference>
<dbReference type="InterPro" id="IPR017975">
    <property type="entry name" value="Tubulin_CS"/>
</dbReference>
<dbReference type="GO" id="GO:0003924">
    <property type="term" value="F:GTPase activity"/>
    <property type="evidence" value="ECO:0007669"/>
    <property type="project" value="InterPro"/>
</dbReference>
<feature type="binding site" evidence="6">
    <location>
        <position position="187"/>
    </location>
    <ligand>
        <name>GTP</name>
        <dbReference type="ChEBI" id="CHEBI:37565"/>
    </ligand>
</feature>
<feature type="binding site" evidence="6">
    <location>
        <position position="142"/>
    </location>
    <ligand>
        <name>GTP</name>
        <dbReference type="ChEBI" id="CHEBI:37565"/>
    </ligand>
</feature>
<feature type="binding site" evidence="6">
    <location>
        <begin position="110"/>
        <end position="112"/>
    </location>
    <ligand>
        <name>GTP</name>
        <dbReference type="ChEBI" id="CHEBI:37565"/>
    </ligand>
</feature>
<organism evidence="8 9">
    <name type="scientific">Halorubrum coriense DSM 10284</name>
    <dbReference type="NCBI Taxonomy" id="1227466"/>
    <lineage>
        <taxon>Archaea</taxon>
        <taxon>Methanobacteriati</taxon>
        <taxon>Methanobacteriota</taxon>
        <taxon>Stenosarchaea group</taxon>
        <taxon>Halobacteria</taxon>
        <taxon>Halobacteriales</taxon>
        <taxon>Haloferacaceae</taxon>
        <taxon>Halorubrum</taxon>
    </lineage>
</organism>
<dbReference type="Pfam" id="PF00091">
    <property type="entry name" value="Tubulin"/>
    <property type="match status" value="1"/>
</dbReference>